<evidence type="ECO:0000256" key="1">
    <source>
        <dbReference type="SAM" id="MobiDB-lite"/>
    </source>
</evidence>
<comment type="caution">
    <text evidence="2">The sequence shown here is derived from an EMBL/GenBank/DDBJ whole genome shotgun (WGS) entry which is preliminary data.</text>
</comment>
<accession>A0ABD1Z5P1</accession>
<proteinExistence type="predicted"/>
<dbReference type="Proteomes" id="UP001605036">
    <property type="component" value="Unassembled WGS sequence"/>
</dbReference>
<feature type="region of interest" description="Disordered" evidence="1">
    <location>
        <begin position="223"/>
        <end position="253"/>
    </location>
</feature>
<name>A0ABD1Z5P1_9MARC</name>
<dbReference type="AlphaFoldDB" id="A0ABD1Z5P1"/>
<feature type="region of interest" description="Disordered" evidence="1">
    <location>
        <begin position="133"/>
        <end position="191"/>
    </location>
</feature>
<keyword evidence="3" id="KW-1185">Reference proteome</keyword>
<gene>
    <name evidence="2" type="ORF">R1flu_010688</name>
</gene>
<evidence type="ECO:0000313" key="3">
    <source>
        <dbReference type="Proteomes" id="UP001605036"/>
    </source>
</evidence>
<protein>
    <submittedName>
        <fullName evidence="2">Uncharacterized protein</fullName>
    </submittedName>
</protein>
<evidence type="ECO:0000313" key="2">
    <source>
        <dbReference type="EMBL" id="KAL2643101.1"/>
    </source>
</evidence>
<sequence>MVHLGGHVKKKKMDDALRLIKRRARDSFSTPGNIFLKYATYMVPDDAKKKKLEAFTCGNKYKYISLEQLPCGDMFRNKHHIQYDPTADWHVPASDIYYITRKKKEPEKKPPPAPVKKEIPEKMKEIIRMRPRRFTDRRKSLNPRGIYERPPMNPDPKGMYNGFGRKSTFVPLPKQNPPTPSSSEDEEEERARMKIRIKDLYKGHGNKKSVFMAVKLEDLQKHRRQSFNDPPTPPPEAPESSSSSSELEKKPQKLVKRRFKDKVYSNSGSASTRSSVFIKWERTMEDDNDPQSRDPLFEYGGMSDDSELTKRVKAAYERYAICYRKHHEVADVCLACEKDETYGFFTKTLRTEPWKLPRGRPDPRNMKVLCSPADKTKLNGVPHSRLPVCYMFDHEVDHTFHAKKAIRTAEEKAKMRKHLSDTLRKYHCHLYKPVKHHTTTANCAHAKKATIRTKCAFDQDANNSAVGDYKEKPAVFSPTNICFSTADA</sequence>
<reference evidence="2 3" key="1">
    <citation type="submission" date="2024-09" db="EMBL/GenBank/DDBJ databases">
        <title>Chromosome-scale assembly of Riccia fluitans.</title>
        <authorList>
            <person name="Paukszto L."/>
            <person name="Sawicki J."/>
            <person name="Karawczyk K."/>
            <person name="Piernik-Szablinska J."/>
            <person name="Szczecinska M."/>
            <person name="Mazdziarz M."/>
        </authorList>
    </citation>
    <scope>NUCLEOTIDE SEQUENCE [LARGE SCALE GENOMIC DNA]</scope>
    <source>
        <strain evidence="2">Rf_01</strain>
        <tissue evidence="2">Aerial parts of the thallus</tissue>
    </source>
</reference>
<organism evidence="2 3">
    <name type="scientific">Riccia fluitans</name>
    <dbReference type="NCBI Taxonomy" id="41844"/>
    <lineage>
        <taxon>Eukaryota</taxon>
        <taxon>Viridiplantae</taxon>
        <taxon>Streptophyta</taxon>
        <taxon>Embryophyta</taxon>
        <taxon>Marchantiophyta</taxon>
        <taxon>Marchantiopsida</taxon>
        <taxon>Marchantiidae</taxon>
        <taxon>Marchantiales</taxon>
        <taxon>Ricciaceae</taxon>
        <taxon>Riccia</taxon>
    </lineage>
</organism>
<dbReference type="EMBL" id="JBHFFA010000002">
    <property type="protein sequence ID" value="KAL2643101.1"/>
    <property type="molecule type" value="Genomic_DNA"/>
</dbReference>